<keyword evidence="5" id="KW-0862">Zinc</keyword>
<dbReference type="Pfam" id="PF13920">
    <property type="entry name" value="zf-C3HC4_3"/>
    <property type="match status" value="1"/>
</dbReference>
<keyword evidence="2" id="KW-0053">Apoptosis</keyword>
<evidence type="ECO:0000313" key="9">
    <source>
        <dbReference type="EMBL" id="KAK3585156.1"/>
    </source>
</evidence>
<feature type="domain" description="RING-type" evidence="8">
    <location>
        <begin position="533"/>
        <end position="568"/>
    </location>
</feature>
<dbReference type="InterPro" id="IPR001841">
    <property type="entry name" value="Znf_RING"/>
</dbReference>
<proteinExistence type="inferred from homology"/>
<dbReference type="GO" id="GO:0006915">
    <property type="term" value="P:apoptotic process"/>
    <property type="evidence" value="ECO:0007669"/>
    <property type="project" value="UniProtKB-KW"/>
</dbReference>
<feature type="compositionally biased region" description="Polar residues" evidence="7">
    <location>
        <begin position="488"/>
        <end position="504"/>
    </location>
</feature>
<keyword evidence="4 6" id="KW-0863">Zinc-finger</keyword>
<dbReference type="InterPro" id="IPR050784">
    <property type="entry name" value="IAP"/>
</dbReference>
<evidence type="ECO:0000256" key="4">
    <source>
        <dbReference type="ARBA" id="ARBA00022771"/>
    </source>
</evidence>
<dbReference type="GO" id="GO:0043027">
    <property type="term" value="F:cysteine-type endopeptidase inhibitor activity involved in apoptotic process"/>
    <property type="evidence" value="ECO:0007669"/>
    <property type="project" value="TreeGrafter"/>
</dbReference>
<evidence type="ECO:0000259" key="8">
    <source>
        <dbReference type="PROSITE" id="PS50089"/>
    </source>
</evidence>
<evidence type="ECO:0000256" key="2">
    <source>
        <dbReference type="ARBA" id="ARBA00022703"/>
    </source>
</evidence>
<dbReference type="Gene3D" id="1.10.8.10">
    <property type="entry name" value="DNA helicase RuvA subunit, C-terminal domain"/>
    <property type="match status" value="1"/>
</dbReference>
<dbReference type="InterPro" id="IPR001370">
    <property type="entry name" value="BIR_rpt"/>
</dbReference>
<evidence type="ECO:0000313" key="10">
    <source>
        <dbReference type="Proteomes" id="UP001195483"/>
    </source>
</evidence>
<dbReference type="PANTHER" id="PTHR10044:SF139">
    <property type="entry name" value="DEATH-ASSOCIATED INHIBITOR OF APOPTOSIS 2"/>
    <property type="match status" value="1"/>
</dbReference>
<keyword evidence="3" id="KW-0479">Metal-binding</keyword>
<evidence type="ECO:0000256" key="6">
    <source>
        <dbReference type="PROSITE-ProRule" id="PRU00175"/>
    </source>
</evidence>
<dbReference type="PROSITE" id="PS01282">
    <property type="entry name" value="BIR_REPEAT_1"/>
    <property type="match status" value="1"/>
</dbReference>
<dbReference type="Gene3D" id="1.10.1170.10">
    <property type="entry name" value="Inhibitor Of Apoptosis Protein (2mihbC-IAP-1), Chain A"/>
    <property type="match status" value="2"/>
</dbReference>
<dbReference type="GO" id="GO:0008270">
    <property type="term" value="F:zinc ion binding"/>
    <property type="evidence" value="ECO:0007669"/>
    <property type="project" value="UniProtKB-KW"/>
</dbReference>
<reference evidence="9" key="1">
    <citation type="journal article" date="2021" name="Genome Biol. Evol.">
        <title>A High-Quality Reference Genome for a Parasitic Bivalve with Doubly Uniparental Inheritance (Bivalvia: Unionida).</title>
        <authorList>
            <person name="Smith C.H."/>
        </authorList>
    </citation>
    <scope>NUCLEOTIDE SEQUENCE</scope>
    <source>
        <strain evidence="9">CHS0354</strain>
    </source>
</reference>
<organism evidence="9 10">
    <name type="scientific">Potamilus streckersoni</name>
    <dbReference type="NCBI Taxonomy" id="2493646"/>
    <lineage>
        <taxon>Eukaryota</taxon>
        <taxon>Metazoa</taxon>
        <taxon>Spiralia</taxon>
        <taxon>Lophotrochozoa</taxon>
        <taxon>Mollusca</taxon>
        <taxon>Bivalvia</taxon>
        <taxon>Autobranchia</taxon>
        <taxon>Heteroconchia</taxon>
        <taxon>Palaeoheterodonta</taxon>
        <taxon>Unionida</taxon>
        <taxon>Unionoidea</taxon>
        <taxon>Unionidae</taxon>
        <taxon>Ambleminae</taxon>
        <taxon>Lampsilini</taxon>
        <taxon>Potamilus</taxon>
    </lineage>
</organism>
<dbReference type="CDD" id="cd00022">
    <property type="entry name" value="BIR"/>
    <property type="match status" value="2"/>
</dbReference>
<dbReference type="GO" id="GO:0051726">
    <property type="term" value="P:regulation of cell cycle"/>
    <property type="evidence" value="ECO:0007669"/>
    <property type="project" value="TreeGrafter"/>
</dbReference>
<dbReference type="PROSITE" id="PS50089">
    <property type="entry name" value="ZF_RING_2"/>
    <property type="match status" value="1"/>
</dbReference>
<dbReference type="Pfam" id="PF00653">
    <property type="entry name" value="BIR"/>
    <property type="match status" value="2"/>
</dbReference>
<evidence type="ECO:0000256" key="3">
    <source>
        <dbReference type="ARBA" id="ARBA00022723"/>
    </source>
</evidence>
<comment type="caution">
    <text evidence="9">The sequence shown here is derived from an EMBL/GenBank/DDBJ whole genome shotgun (WGS) entry which is preliminary data.</text>
</comment>
<dbReference type="EMBL" id="JAEAOA010002006">
    <property type="protein sequence ID" value="KAK3585156.1"/>
    <property type="molecule type" value="Genomic_DNA"/>
</dbReference>
<dbReference type="Gene3D" id="3.30.40.10">
    <property type="entry name" value="Zinc/RING finger domain, C3HC4 (zinc finger)"/>
    <property type="match status" value="1"/>
</dbReference>
<reference evidence="9" key="3">
    <citation type="submission" date="2023-05" db="EMBL/GenBank/DDBJ databases">
        <authorList>
            <person name="Smith C.H."/>
        </authorList>
    </citation>
    <scope>NUCLEOTIDE SEQUENCE</scope>
    <source>
        <strain evidence="9">CHS0354</strain>
        <tissue evidence="9">Mantle</tissue>
    </source>
</reference>
<feature type="region of interest" description="Disordered" evidence="7">
    <location>
        <begin position="473"/>
        <end position="514"/>
    </location>
</feature>
<dbReference type="GO" id="GO:0043066">
    <property type="term" value="P:negative regulation of apoptotic process"/>
    <property type="evidence" value="ECO:0007669"/>
    <property type="project" value="TreeGrafter"/>
</dbReference>
<dbReference type="GO" id="GO:0031398">
    <property type="term" value="P:positive regulation of protein ubiquitination"/>
    <property type="evidence" value="ECO:0007669"/>
    <property type="project" value="TreeGrafter"/>
</dbReference>
<reference evidence="9" key="2">
    <citation type="journal article" date="2021" name="Genome Biol. Evol.">
        <title>Developing a high-quality reference genome for a parasitic bivalve with doubly uniparental inheritance (Bivalvia: Unionida).</title>
        <authorList>
            <person name="Smith C.H."/>
        </authorList>
    </citation>
    <scope>NUCLEOTIDE SEQUENCE</scope>
    <source>
        <strain evidence="9">CHS0354</strain>
        <tissue evidence="9">Mantle</tissue>
    </source>
</reference>
<dbReference type="SMART" id="SM00238">
    <property type="entry name" value="BIR"/>
    <property type="match status" value="2"/>
</dbReference>
<evidence type="ECO:0000256" key="7">
    <source>
        <dbReference type="SAM" id="MobiDB-lite"/>
    </source>
</evidence>
<dbReference type="PANTHER" id="PTHR10044">
    <property type="entry name" value="INHIBITOR OF APOPTOSIS"/>
    <property type="match status" value="1"/>
</dbReference>
<gene>
    <name evidence="9" type="ORF">CHS0354_034288</name>
</gene>
<dbReference type="SMART" id="SM00184">
    <property type="entry name" value="RING"/>
    <property type="match status" value="1"/>
</dbReference>
<dbReference type="AlphaFoldDB" id="A0AAE0S4D2"/>
<protein>
    <recommendedName>
        <fullName evidence="8">RING-type domain-containing protein</fullName>
    </recommendedName>
</protein>
<name>A0AAE0S4D2_9BIVA</name>
<evidence type="ECO:0000256" key="1">
    <source>
        <dbReference type="ARBA" id="ARBA00006672"/>
    </source>
</evidence>
<dbReference type="PROSITE" id="PS50143">
    <property type="entry name" value="BIR_REPEAT_2"/>
    <property type="match status" value="2"/>
</dbReference>
<accession>A0AAE0S4D2</accession>
<feature type="compositionally biased region" description="Basic and acidic residues" evidence="7">
    <location>
        <begin position="473"/>
        <end position="487"/>
    </location>
</feature>
<dbReference type="GO" id="GO:0061630">
    <property type="term" value="F:ubiquitin protein ligase activity"/>
    <property type="evidence" value="ECO:0007669"/>
    <property type="project" value="TreeGrafter"/>
</dbReference>
<dbReference type="InterPro" id="IPR013083">
    <property type="entry name" value="Znf_RING/FYVE/PHD"/>
</dbReference>
<dbReference type="FunFam" id="1.10.1170.10:FF:000002">
    <property type="entry name" value="Baculoviral IAP repeat containing 7"/>
    <property type="match status" value="1"/>
</dbReference>
<comment type="similarity">
    <text evidence="1">Belongs to the IAP family.</text>
</comment>
<dbReference type="SUPFAM" id="SSF57924">
    <property type="entry name" value="Inhibitor of apoptosis (IAP) repeat"/>
    <property type="match status" value="2"/>
</dbReference>
<sequence>MARAEGYTDSRSSVQPTSLQCYIEDVLMSLEIEDKGKFMNNEWARYISFGAFPRTSPVHPIKLSKSGFYYTGQGDETVCFSCGFRNKNWKVGESPSEIHSIFSPNCKFENGTGGGNIPILNKNTYLNGSCIYTYQISDPSIIQSPASKSSRMNQKQFGPSCTKRNHPLLSAYNADAQPLPVNAKDRCEEATNNTNGLAEGQNTRSKTLNKIQNVVSSDLGFSIIANKIITAEPGNIELQISKLEPAEKKIINQNIDNLGIYVENPKHPHYSILSSRLESFKGWPSLSTPKPSDLASAGLYYVGVGDCVRCFFCGGGLRSWEEGDDPWEEHARWYPDCSFLKTCKGKGFVRSQMVGVNLRSEETLKSERHDNGTLEMRYGDVICNMSFKSKVEEVAIVNPMNSPAVQSVLFMGYSLGMVKHAMQILESREGHSTISANDLLEIIFQTEESESAKQHEKELYPTDSIKLPLDEMKGKEDNMNTSSEHKNNNFLPQGNAHSKNVDMNNDSSKDKLSSKELESLLEQNQELKDQMTCKICMDREACIVFLPCGHMMSCPQCAPALRKCPICRQLVKGTVRAYSS</sequence>
<dbReference type="CDD" id="cd16713">
    <property type="entry name" value="RING-HC_BIRC2_3_7"/>
    <property type="match status" value="1"/>
</dbReference>
<dbReference type="Proteomes" id="UP001195483">
    <property type="component" value="Unassembled WGS sequence"/>
</dbReference>
<dbReference type="FunFam" id="3.30.40.10:FF:000184">
    <property type="entry name" value="Baculoviral IAP repeat containing 2"/>
    <property type="match status" value="1"/>
</dbReference>
<dbReference type="GO" id="GO:0005634">
    <property type="term" value="C:nucleus"/>
    <property type="evidence" value="ECO:0007669"/>
    <property type="project" value="TreeGrafter"/>
</dbReference>
<keyword evidence="10" id="KW-1185">Reference proteome</keyword>
<evidence type="ECO:0000256" key="5">
    <source>
        <dbReference type="ARBA" id="ARBA00022833"/>
    </source>
</evidence>
<dbReference type="GO" id="GO:0005737">
    <property type="term" value="C:cytoplasm"/>
    <property type="evidence" value="ECO:0007669"/>
    <property type="project" value="TreeGrafter"/>
</dbReference>